<comment type="subcellular location">
    <subcellularLocation>
        <location evidence="1">Membrane</location>
        <topology evidence="1">Multi-pass membrane protein</topology>
    </subcellularLocation>
</comment>
<proteinExistence type="inferred from homology"/>
<evidence type="ECO:0000256" key="2">
    <source>
        <dbReference type="ARBA" id="ARBA00010631"/>
    </source>
</evidence>
<keyword evidence="4 6" id="KW-1133">Transmembrane helix</keyword>
<dbReference type="Proteomes" id="UP000182160">
    <property type="component" value="Unassembled WGS sequence"/>
</dbReference>
<keyword evidence="7" id="KW-0489">Methyltransferase</keyword>
<name>A0A1H8FH75_9RHOB</name>
<feature type="transmembrane region" description="Helical" evidence="6">
    <location>
        <begin position="139"/>
        <end position="156"/>
    </location>
</feature>
<dbReference type="PANTHER" id="PTHR31040">
    <property type="entry name" value="NURIM"/>
    <property type="match status" value="1"/>
</dbReference>
<feature type="transmembrane region" description="Helical" evidence="6">
    <location>
        <begin position="66"/>
        <end position="88"/>
    </location>
</feature>
<protein>
    <submittedName>
        <fullName evidence="7">Protein-S-isoprenylcysteine O-methyltransferase Ste14</fullName>
    </submittedName>
</protein>
<organism evidence="7 8">
    <name type="scientific">Roseovarius tolerans</name>
    <dbReference type="NCBI Taxonomy" id="74031"/>
    <lineage>
        <taxon>Bacteria</taxon>
        <taxon>Pseudomonadati</taxon>
        <taxon>Pseudomonadota</taxon>
        <taxon>Alphaproteobacteria</taxon>
        <taxon>Rhodobacterales</taxon>
        <taxon>Roseobacteraceae</taxon>
        <taxon>Roseovarius</taxon>
    </lineage>
</organism>
<evidence type="ECO:0000313" key="7">
    <source>
        <dbReference type="EMBL" id="SEN30854.1"/>
    </source>
</evidence>
<evidence type="ECO:0000256" key="3">
    <source>
        <dbReference type="ARBA" id="ARBA00022692"/>
    </source>
</evidence>
<keyword evidence="5 6" id="KW-0472">Membrane</keyword>
<evidence type="ECO:0000256" key="5">
    <source>
        <dbReference type="ARBA" id="ARBA00023136"/>
    </source>
</evidence>
<evidence type="ECO:0000256" key="4">
    <source>
        <dbReference type="ARBA" id="ARBA00022989"/>
    </source>
</evidence>
<evidence type="ECO:0000256" key="1">
    <source>
        <dbReference type="ARBA" id="ARBA00004141"/>
    </source>
</evidence>
<reference evidence="7 8" key="1">
    <citation type="submission" date="2016-10" db="EMBL/GenBank/DDBJ databases">
        <authorList>
            <person name="de Groot N.N."/>
        </authorList>
    </citation>
    <scope>NUCLEOTIDE SEQUENCE [LARGE SCALE GENOMIC DNA]</scope>
    <source>
        <strain evidence="7 8">DSM 11457</strain>
    </source>
</reference>
<feature type="transmembrane region" description="Helical" evidence="6">
    <location>
        <begin position="108"/>
        <end position="127"/>
    </location>
</feature>
<dbReference type="AlphaFoldDB" id="A0A1H8FH75"/>
<evidence type="ECO:0000256" key="6">
    <source>
        <dbReference type="SAM" id="Phobius"/>
    </source>
</evidence>
<dbReference type="InterPro" id="IPR033580">
    <property type="entry name" value="Nurim-like"/>
</dbReference>
<dbReference type="Gene3D" id="1.20.120.1630">
    <property type="match status" value="1"/>
</dbReference>
<keyword evidence="3 6" id="KW-0812">Transmembrane</keyword>
<accession>A0A1H8FH75</accession>
<dbReference type="PANTHER" id="PTHR31040:SF1">
    <property type="entry name" value="NURIM"/>
    <property type="match status" value="1"/>
</dbReference>
<dbReference type="GO" id="GO:0032259">
    <property type="term" value="P:methylation"/>
    <property type="evidence" value="ECO:0007669"/>
    <property type="project" value="UniProtKB-KW"/>
</dbReference>
<dbReference type="GO" id="GO:0016020">
    <property type="term" value="C:membrane"/>
    <property type="evidence" value="ECO:0007669"/>
    <property type="project" value="UniProtKB-SubCell"/>
</dbReference>
<gene>
    <name evidence="7" type="ORF">SAMN04488077_11522</name>
</gene>
<dbReference type="RefSeq" id="WP_074787556.1">
    <property type="nucleotide sequence ID" value="NZ_FOBO01000015.1"/>
</dbReference>
<comment type="similarity">
    <text evidence="2">Belongs to the nurim family.</text>
</comment>
<evidence type="ECO:0000313" key="8">
    <source>
        <dbReference type="Proteomes" id="UP000182160"/>
    </source>
</evidence>
<keyword evidence="7" id="KW-0808">Transferase</keyword>
<sequence length="268" mass="29375">MADPRVAGLLRLIRAALQPPPGGGRIALALGLGVLCHAVFALAVLAMITAMFFGLSESLGRVPWPWAALVNAALIVQFPLVHSVLLTGPGGRFLARLVPGPHGATLTTTTYALIASLQLFALFALWTPSGIIWWRAEGAAFWAICAAYTGAWLILIKASFDAGAEVQSGALGWMSLLARRKPRFPDMPERGLFRLIRQPIYVGFALTLWTVPVWTPDQLALALSLTAYCLIAPRHKERRFAARYGARFDRYRARVPYVTPCRRRDDAQ</sequence>
<feature type="transmembrane region" description="Helical" evidence="6">
    <location>
        <begin position="26"/>
        <end position="54"/>
    </location>
</feature>
<dbReference type="EMBL" id="FOBO01000015">
    <property type="protein sequence ID" value="SEN30854.1"/>
    <property type="molecule type" value="Genomic_DNA"/>
</dbReference>
<dbReference type="GO" id="GO:0008168">
    <property type="term" value="F:methyltransferase activity"/>
    <property type="evidence" value="ECO:0007669"/>
    <property type="project" value="UniProtKB-KW"/>
</dbReference>